<evidence type="ECO:0000313" key="2">
    <source>
        <dbReference type="EMBL" id="QEN07301.1"/>
    </source>
</evidence>
<sequence>MKNVLLLLVFTALSFSLFAENIRGPVSGTLSLNGERKIITRVENLCAIDLQNISPLIQGVKLTVPMDKDMELYKNSFALYLYKNLDSEFSEDKTNYKGTQAFMHFLPFSDSLNILIPLSNNHTMSPDRSSYLLSDTDNSGDFPMILTILPITKGIPDSIYNKDIVVEISPVFFNKGSLDLNILNDQGEEIEEEITISIDNKIYDWPGGPYILGTGLHNLDIRTEEGNEDSLTFSLNPGQTTIIDHVLQYQFPLLSIETMEGLTVYLDERKLSASELKKSLEIKPGGHSIRFELGDFKISRDFSAEMRQRITITMVPEILLETR</sequence>
<keyword evidence="3" id="KW-1185">Reference proteome</keyword>
<name>A0A5C1QIA4_9SPIO</name>
<dbReference type="OrthoDB" id="358240at2"/>
<organism evidence="2 3">
    <name type="scientific">Oceanispirochaeta crateris</name>
    <dbReference type="NCBI Taxonomy" id="2518645"/>
    <lineage>
        <taxon>Bacteria</taxon>
        <taxon>Pseudomonadati</taxon>
        <taxon>Spirochaetota</taxon>
        <taxon>Spirochaetia</taxon>
        <taxon>Spirochaetales</taxon>
        <taxon>Spirochaetaceae</taxon>
        <taxon>Oceanispirochaeta</taxon>
    </lineage>
</organism>
<dbReference type="Proteomes" id="UP000324209">
    <property type="component" value="Chromosome"/>
</dbReference>
<dbReference type="EMBL" id="CP036150">
    <property type="protein sequence ID" value="QEN07301.1"/>
    <property type="molecule type" value="Genomic_DNA"/>
</dbReference>
<reference evidence="2 3" key="1">
    <citation type="submission" date="2019-02" db="EMBL/GenBank/DDBJ databases">
        <title>Complete Genome Sequence and Methylome Analysis of free living Spirochaetas.</title>
        <authorList>
            <person name="Fomenkov A."/>
            <person name="Dubinina G."/>
            <person name="Leshcheva N."/>
            <person name="Mikheeva N."/>
            <person name="Grabovich M."/>
            <person name="Vincze T."/>
            <person name="Roberts R.J."/>
        </authorList>
    </citation>
    <scope>NUCLEOTIDE SEQUENCE [LARGE SCALE GENOMIC DNA]</scope>
    <source>
        <strain evidence="2 3">K2</strain>
    </source>
</reference>
<proteinExistence type="predicted"/>
<feature type="chain" id="PRO_5022705297" description="PEGA domain-containing protein" evidence="1">
    <location>
        <begin position="20"/>
        <end position="323"/>
    </location>
</feature>
<evidence type="ECO:0000256" key="1">
    <source>
        <dbReference type="SAM" id="SignalP"/>
    </source>
</evidence>
<accession>A0A5C1QIA4</accession>
<gene>
    <name evidence="2" type="ORF">EXM22_04590</name>
</gene>
<protein>
    <recommendedName>
        <fullName evidence="4">PEGA domain-containing protein</fullName>
    </recommendedName>
</protein>
<dbReference type="RefSeq" id="WP_149485383.1">
    <property type="nucleotide sequence ID" value="NZ_CP036150.1"/>
</dbReference>
<dbReference type="AlphaFoldDB" id="A0A5C1QIA4"/>
<dbReference type="KEGG" id="ock:EXM22_04590"/>
<feature type="signal peptide" evidence="1">
    <location>
        <begin position="1"/>
        <end position="19"/>
    </location>
</feature>
<evidence type="ECO:0000313" key="3">
    <source>
        <dbReference type="Proteomes" id="UP000324209"/>
    </source>
</evidence>
<keyword evidence="1" id="KW-0732">Signal</keyword>
<evidence type="ECO:0008006" key="4">
    <source>
        <dbReference type="Google" id="ProtNLM"/>
    </source>
</evidence>